<keyword evidence="3" id="KW-1185">Reference proteome</keyword>
<comment type="caution">
    <text evidence="2">The sequence shown here is derived from an EMBL/GenBank/DDBJ whole genome shotgun (WGS) entry which is preliminary data.</text>
</comment>
<feature type="compositionally biased region" description="Low complexity" evidence="1">
    <location>
        <begin position="7"/>
        <end position="24"/>
    </location>
</feature>
<protein>
    <submittedName>
        <fullName evidence="2">Uncharacterized protein</fullName>
    </submittedName>
</protein>
<organism evidence="2 3">
    <name type="scientific">Actinomadura sediminis</name>
    <dbReference type="NCBI Taxonomy" id="1038904"/>
    <lineage>
        <taxon>Bacteria</taxon>
        <taxon>Bacillati</taxon>
        <taxon>Actinomycetota</taxon>
        <taxon>Actinomycetes</taxon>
        <taxon>Streptosporangiales</taxon>
        <taxon>Thermomonosporaceae</taxon>
        <taxon>Actinomadura</taxon>
    </lineage>
</organism>
<evidence type="ECO:0000313" key="2">
    <source>
        <dbReference type="EMBL" id="MFD0902652.1"/>
    </source>
</evidence>
<dbReference type="RefSeq" id="WP_378300644.1">
    <property type="nucleotide sequence ID" value="NZ_JBHTJA010000039.1"/>
</dbReference>
<sequence length="152" mass="16149">MTEEAAEAAAGTAAEAASAEAGSATVTFRDETAAGRPVAEFSVAGLPGRMTVRELIRLRVREEAARHGASPSGRFDGLVRPDGGEARPDGNRPRDPRELDWERRAEIAERAFLGNGFIVFAGDRQVEDLDAEVDLTSDSSLVFLRLVPLAGG</sequence>
<feature type="region of interest" description="Disordered" evidence="1">
    <location>
        <begin position="63"/>
        <end position="99"/>
    </location>
</feature>
<reference evidence="3" key="1">
    <citation type="journal article" date="2019" name="Int. J. Syst. Evol. Microbiol.">
        <title>The Global Catalogue of Microorganisms (GCM) 10K type strain sequencing project: providing services to taxonomists for standard genome sequencing and annotation.</title>
        <authorList>
            <consortium name="The Broad Institute Genomics Platform"/>
            <consortium name="The Broad Institute Genome Sequencing Center for Infectious Disease"/>
            <person name="Wu L."/>
            <person name="Ma J."/>
        </authorList>
    </citation>
    <scope>NUCLEOTIDE SEQUENCE [LARGE SCALE GENOMIC DNA]</scope>
    <source>
        <strain evidence="3">JCM 31202</strain>
    </source>
</reference>
<evidence type="ECO:0000256" key="1">
    <source>
        <dbReference type="SAM" id="MobiDB-lite"/>
    </source>
</evidence>
<proteinExistence type="predicted"/>
<gene>
    <name evidence="2" type="ORF">ACFQ11_19790</name>
</gene>
<feature type="compositionally biased region" description="Basic and acidic residues" evidence="1">
    <location>
        <begin position="77"/>
        <end position="99"/>
    </location>
</feature>
<evidence type="ECO:0000313" key="3">
    <source>
        <dbReference type="Proteomes" id="UP001596972"/>
    </source>
</evidence>
<feature type="region of interest" description="Disordered" evidence="1">
    <location>
        <begin position="1"/>
        <end position="32"/>
    </location>
</feature>
<dbReference type="Proteomes" id="UP001596972">
    <property type="component" value="Unassembled WGS sequence"/>
</dbReference>
<name>A0ABW3ER55_9ACTN</name>
<dbReference type="EMBL" id="JBHTJA010000039">
    <property type="protein sequence ID" value="MFD0902652.1"/>
    <property type="molecule type" value="Genomic_DNA"/>
</dbReference>
<accession>A0ABW3ER55</accession>